<evidence type="ECO:0000313" key="7">
    <source>
        <dbReference type="EMBL" id="QEQ49746.1"/>
    </source>
</evidence>
<dbReference type="GO" id="GO:0030430">
    <property type="term" value="C:host cell cytoplasm"/>
    <property type="evidence" value="ECO:0007669"/>
    <property type="project" value="UniProtKB-SubCell"/>
</dbReference>
<dbReference type="Proteomes" id="UP000324755">
    <property type="component" value="Segment"/>
</dbReference>
<dbReference type="InterPro" id="IPR000215">
    <property type="entry name" value="Serpin_fam"/>
</dbReference>
<dbReference type="SUPFAM" id="SSF56574">
    <property type="entry name" value="Serpins"/>
    <property type="match status" value="1"/>
</dbReference>
<evidence type="ECO:0000313" key="8">
    <source>
        <dbReference type="EMBL" id="QEQ49959.1"/>
    </source>
</evidence>
<dbReference type="InterPro" id="IPR042178">
    <property type="entry name" value="Serpin_sf_1"/>
</dbReference>
<dbReference type="PANTHER" id="PTHR11461:SF211">
    <property type="entry name" value="GH10112P-RELATED"/>
    <property type="match status" value="1"/>
</dbReference>
<dbReference type="GO" id="GO:0005615">
    <property type="term" value="C:extracellular space"/>
    <property type="evidence" value="ECO:0007669"/>
    <property type="project" value="InterPro"/>
</dbReference>
<evidence type="ECO:0000256" key="5">
    <source>
        <dbReference type="ARBA" id="ARBA00074573"/>
    </source>
</evidence>
<dbReference type="GO" id="GO:0004867">
    <property type="term" value="F:serine-type endopeptidase inhibitor activity"/>
    <property type="evidence" value="ECO:0007669"/>
    <property type="project" value="InterPro"/>
</dbReference>
<sequence>MDIFREIASSMKGENVFISPASISSVLTILYYGANGSTAEQLSKYVEKEENNDTVNTQCISFKSMNKVYGRYSAVFKDSFLRKIGDNFQTVDFTDCRTIDAINKCVDIFTEGKINPLLTEQLSPDTCLLAISAVYFKAKWLMPFEKELTSDYPFYVSPTEMVDVSMMSMYDEPFNHASVKESFGNFSIIELPYVGDTSMMVILPDKIDGLESIEQNLTDEKFKKWCDSLEATFINVHIPKFKVTGTYNLADTLVKLGLTDVFYSTGDYSNMCNSDVGVDAMIHKTYIDVNEEYTEAAAATCVLVSDCASTVTNEFCADHPFIYVIRHVDGKILFVGRYCSPTTN</sequence>
<dbReference type="FunFam" id="1.10.287.580:FF:000001">
    <property type="entry name" value="Serine proteinase inhibitor 2"/>
    <property type="match status" value="1"/>
</dbReference>
<dbReference type="PROSITE" id="PS00284">
    <property type="entry name" value="SERPIN"/>
    <property type="match status" value="1"/>
</dbReference>
<evidence type="ECO:0000256" key="1">
    <source>
        <dbReference type="ARBA" id="ARBA00004192"/>
    </source>
</evidence>
<evidence type="ECO:0000256" key="4">
    <source>
        <dbReference type="ARBA" id="ARBA00023200"/>
    </source>
</evidence>
<protein>
    <recommendedName>
        <fullName evidence="5">Serine proteinase inhibitor 2</fullName>
    </recommendedName>
</protein>
<dbReference type="EMBL" id="MN244298">
    <property type="protein sequence ID" value="QEQ49959.1"/>
    <property type="molecule type" value="Genomic_DNA"/>
</dbReference>
<proteinExistence type="inferred from homology"/>
<evidence type="ECO:0000259" key="6">
    <source>
        <dbReference type="SMART" id="SM00093"/>
    </source>
</evidence>
<dbReference type="SMART" id="SM00093">
    <property type="entry name" value="SERPIN"/>
    <property type="match status" value="1"/>
</dbReference>
<comment type="similarity">
    <text evidence="2">Belongs to the serpin family. Poxviruses subfamily.</text>
</comment>
<gene>
    <name evidence="8" type="primary">AKMV202</name>
</gene>
<name>A0A5J6CS56_9POXV</name>
<dbReference type="Gene3D" id="1.10.287.580">
    <property type="entry name" value="Helix hairpin bin"/>
    <property type="match status" value="1"/>
</dbReference>
<accession>A0A5J6CS56</accession>
<dbReference type="Proteomes" id="UP000322250">
    <property type="component" value="Segment"/>
</dbReference>
<evidence type="ECO:0000256" key="2">
    <source>
        <dbReference type="ARBA" id="ARBA00008009"/>
    </source>
</evidence>
<dbReference type="InterPro" id="IPR036186">
    <property type="entry name" value="Serpin_sf"/>
</dbReference>
<comment type="subcellular location">
    <subcellularLocation>
        <location evidence="1">Host cytoplasm</location>
    </subcellularLocation>
</comment>
<dbReference type="InterPro" id="IPR023796">
    <property type="entry name" value="Serpin_dom"/>
</dbReference>
<organism evidence="8 10">
    <name type="scientific">Orthopoxvirus akhmetapox</name>
    <dbReference type="NCBI Taxonomy" id="2200830"/>
    <lineage>
        <taxon>Viruses</taxon>
        <taxon>Varidnaviria</taxon>
        <taxon>Bamfordvirae</taxon>
        <taxon>Nucleocytoviricota</taxon>
        <taxon>Pokkesviricetes</taxon>
        <taxon>Chitovirales</taxon>
        <taxon>Poxviridae</taxon>
        <taxon>Chordopoxvirinae</taxon>
        <taxon>Orthopoxvirus</taxon>
    </lineage>
</organism>
<evidence type="ECO:0000313" key="9">
    <source>
        <dbReference type="Proteomes" id="UP000322250"/>
    </source>
</evidence>
<dbReference type="PANTHER" id="PTHR11461">
    <property type="entry name" value="SERINE PROTEASE INHIBITOR, SERPIN"/>
    <property type="match status" value="1"/>
</dbReference>
<evidence type="ECO:0000313" key="10">
    <source>
        <dbReference type="Proteomes" id="UP000324755"/>
    </source>
</evidence>
<feature type="domain" description="Serpin" evidence="6">
    <location>
        <begin position="1"/>
        <end position="341"/>
    </location>
</feature>
<keyword evidence="3" id="KW-0646">Protease inhibitor</keyword>
<reference evidence="9 10" key="1">
    <citation type="submission" date="2019-07" db="EMBL/GenBank/DDBJ databases">
        <title>Isolation and characterization of Akhmeta virus from wild caught rodents (Apodemus spp.) in Georgia.</title>
        <authorList>
            <person name="Doty J.B."/>
            <person name="Maghlakelidze G."/>
            <person name="Sikharulidze I."/>
            <person name="Tu S.-L."/>
            <person name="Morgan C.N."/>
            <person name="Mauldin M.R."/>
            <person name="Parkadze O."/>
            <person name="Kartskhia N."/>
            <person name="Turmanidze M."/>
            <person name="Matheny A."/>
            <person name="Davidson W."/>
            <person name="Tang S."/>
            <person name="Li Y."/>
            <person name="Upton C."/>
            <person name="Carroll D.S."/>
            <person name="Emerson G.L."/>
        </authorList>
    </citation>
    <scope>NUCLEOTIDE SEQUENCE [LARGE SCALE GENOMIC DNA]</scope>
    <source>
        <strain evidence="7">A39</strain>
        <strain evidence="8">A40</strain>
    </source>
</reference>
<dbReference type="EMBL" id="MN244297">
    <property type="protein sequence ID" value="QEQ49746.1"/>
    <property type="molecule type" value="Genomic_DNA"/>
</dbReference>
<dbReference type="CDD" id="cd19583">
    <property type="entry name" value="serpinN_SPI-1_SPI-2"/>
    <property type="match status" value="1"/>
</dbReference>
<dbReference type="Gene3D" id="2.30.39.10">
    <property type="entry name" value="Alpha-1-antitrypsin, domain 1"/>
    <property type="match status" value="1"/>
</dbReference>
<dbReference type="InterPro" id="IPR042185">
    <property type="entry name" value="Serpin_sf_2"/>
</dbReference>
<evidence type="ECO:0000256" key="3">
    <source>
        <dbReference type="ARBA" id="ARBA00022690"/>
    </source>
</evidence>
<dbReference type="Pfam" id="PF00079">
    <property type="entry name" value="Serpin"/>
    <property type="match status" value="1"/>
</dbReference>
<dbReference type="Gene3D" id="3.30.497.10">
    <property type="entry name" value="Antithrombin, subunit I, domain 2"/>
    <property type="match status" value="1"/>
</dbReference>
<dbReference type="InterPro" id="IPR023795">
    <property type="entry name" value="Serpin_CS"/>
</dbReference>
<keyword evidence="4" id="KW-1035">Host cytoplasm</keyword>